<sequence>MKKLFLSISVCLLCIGLLTDCNDSKYAFSPGAGDPRITGTWQLYERQFPKDSTLYTKNYSYQVVVVDKRNVRVVRDSTLTSRDTSFYARRRYRANPAQTLSFGTDGTLTASGDEMTYYTSTKHFRVDSTQQDGLGVNLYVNTNGANQYFRQGVSFQSDTLLLKPKCQGNCYLKLYRVR</sequence>
<accession>A0ABT0HIQ9</accession>
<evidence type="ECO:0000313" key="1">
    <source>
        <dbReference type="EMBL" id="MCK8492047.1"/>
    </source>
</evidence>
<evidence type="ECO:0008006" key="3">
    <source>
        <dbReference type="Google" id="ProtNLM"/>
    </source>
</evidence>
<name>A0ABT0HIQ9_9BACT</name>
<comment type="caution">
    <text evidence="1">The sequence shown here is derived from an EMBL/GenBank/DDBJ whole genome shotgun (WGS) entry which is preliminary data.</text>
</comment>
<keyword evidence="2" id="KW-1185">Reference proteome</keyword>
<organism evidence="1 2">
    <name type="scientific">Spirosoma liriopis</name>
    <dbReference type="NCBI Taxonomy" id="2937440"/>
    <lineage>
        <taxon>Bacteria</taxon>
        <taxon>Pseudomonadati</taxon>
        <taxon>Bacteroidota</taxon>
        <taxon>Cytophagia</taxon>
        <taxon>Cytophagales</taxon>
        <taxon>Cytophagaceae</taxon>
        <taxon>Spirosoma</taxon>
    </lineage>
</organism>
<dbReference type="Proteomes" id="UP001202180">
    <property type="component" value="Unassembled WGS sequence"/>
</dbReference>
<reference evidence="1 2" key="1">
    <citation type="submission" date="2022-04" db="EMBL/GenBank/DDBJ databases">
        <title>Spirosoma sp. strain RP8 genome sequencing and assembly.</title>
        <authorList>
            <person name="Jung Y."/>
        </authorList>
    </citation>
    <scope>NUCLEOTIDE SEQUENCE [LARGE SCALE GENOMIC DNA]</scope>
    <source>
        <strain evidence="1 2">RP8</strain>
    </source>
</reference>
<dbReference type="RefSeq" id="WP_248476679.1">
    <property type="nucleotide sequence ID" value="NZ_JALPRF010000002.1"/>
</dbReference>
<evidence type="ECO:0000313" key="2">
    <source>
        <dbReference type="Proteomes" id="UP001202180"/>
    </source>
</evidence>
<dbReference type="EMBL" id="JALPRF010000002">
    <property type="protein sequence ID" value="MCK8492047.1"/>
    <property type="molecule type" value="Genomic_DNA"/>
</dbReference>
<protein>
    <recommendedName>
        <fullName evidence="3">Lipocalin-like domain-containing protein</fullName>
    </recommendedName>
</protein>
<proteinExistence type="predicted"/>
<gene>
    <name evidence="1" type="ORF">M0L20_09320</name>
</gene>